<dbReference type="PANTHER" id="PTHR31225">
    <property type="entry name" value="OS04G0344100 PROTEIN-RELATED"/>
    <property type="match status" value="1"/>
</dbReference>
<dbReference type="GO" id="GO:0000287">
    <property type="term" value="F:magnesium ion binding"/>
    <property type="evidence" value="ECO:0007669"/>
    <property type="project" value="InterPro"/>
</dbReference>
<dbReference type="PANTHER" id="PTHR31225:SF129">
    <property type="entry name" value="(RAPE) HYPOTHETICAL PROTEIN"/>
    <property type="match status" value="1"/>
</dbReference>
<dbReference type="Gramene" id="ESQ55764">
    <property type="protein sequence ID" value="ESQ55764"/>
    <property type="gene ID" value="EUTSA_v10027480mg"/>
</dbReference>
<dbReference type="Pfam" id="PF03936">
    <property type="entry name" value="Terpene_synth_C"/>
    <property type="match status" value="1"/>
</dbReference>
<organism evidence="5 6">
    <name type="scientific">Eutrema salsugineum</name>
    <name type="common">Saltwater cress</name>
    <name type="synonym">Sisymbrium salsugineum</name>
    <dbReference type="NCBI Taxonomy" id="72664"/>
    <lineage>
        <taxon>Eukaryota</taxon>
        <taxon>Viridiplantae</taxon>
        <taxon>Streptophyta</taxon>
        <taxon>Embryophyta</taxon>
        <taxon>Tracheophyta</taxon>
        <taxon>Spermatophyta</taxon>
        <taxon>Magnoliopsida</taxon>
        <taxon>eudicotyledons</taxon>
        <taxon>Gunneridae</taxon>
        <taxon>Pentapetalae</taxon>
        <taxon>rosids</taxon>
        <taxon>malvids</taxon>
        <taxon>Brassicales</taxon>
        <taxon>Brassicaceae</taxon>
        <taxon>Eutremeae</taxon>
        <taxon>Eutrema</taxon>
    </lineage>
</organism>
<dbReference type="Proteomes" id="UP000030689">
    <property type="component" value="Unassembled WGS sequence"/>
</dbReference>
<dbReference type="eggNOG" id="ENOG502QUH3">
    <property type="taxonomic scope" value="Eukaryota"/>
</dbReference>
<evidence type="ECO:0000256" key="1">
    <source>
        <dbReference type="ARBA" id="ARBA00022723"/>
    </source>
</evidence>
<keyword evidence="1" id="KW-0479">Metal-binding</keyword>
<protein>
    <recommendedName>
        <fullName evidence="7">Terpene synthase N-terminal domain-containing protein</fullName>
    </recommendedName>
</protein>
<feature type="domain" description="Terpene synthase metal-binding" evidence="4">
    <location>
        <begin position="306"/>
        <end position="359"/>
    </location>
</feature>
<dbReference type="AlphaFoldDB" id="V4MGS3"/>
<keyword evidence="6" id="KW-1185">Reference proteome</keyword>
<dbReference type="Gene3D" id="1.50.10.130">
    <property type="entry name" value="Terpene synthase, N-terminal domain"/>
    <property type="match status" value="2"/>
</dbReference>
<sequence>SVIVFNARHGNTKRFPSNVVSKVMSAQTVTVRRRSANYRPSLWDHQYLHNIYAKEVEAVEKAKLLKEEVRKTLTDQGSIEKLEMIDVLQRLGISYHYKHEIHNILKKIHDNRGETEREPKDLHATALEFFLLRQHGFDVSHGYYILPHYYTVTTYSLINDHVTNQVNTTLLLTLLKVKPEYSKKIYATILSNIKGLLSLYEASYLSMDSEFKLKEARAYANERLNEFVEENNKAICGKDETYMLEMVKRVLEKPYHLSLRRFEARWYIDVYPKKHDMDPLLLELATLDFNMVQAYHQEELKLISSTGLMKQLDFVRDRITESYFWSIGIFYEPEFKYYRKILTKIAILIAIMDDIYDIY</sequence>
<accession>V4MGS3</accession>
<evidence type="ECO:0000313" key="5">
    <source>
        <dbReference type="EMBL" id="ESQ55764.1"/>
    </source>
</evidence>
<dbReference type="InterPro" id="IPR001906">
    <property type="entry name" value="Terpene_synth_N"/>
</dbReference>
<name>V4MGS3_EUTSA</name>
<evidence type="ECO:0000259" key="3">
    <source>
        <dbReference type="Pfam" id="PF01397"/>
    </source>
</evidence>
<evidence type="ECO:0000313" key="6">
    <source>
        <dbReference type="Proteomes" id="UP000030689"/>
    </source>
</evidence>
<dbReference type="InterPro" id="IPR050148">
    <property type="entry name" value="Terpene_synthase-like"/>
</dbReference>
<dbReference type="InterPro" id="IPR036965">
    <property type="entry name" value="Terpene_synth_N_sf"/>
</dbReference>
<keyword evidence="2" id="KW-0460">Magnesium</keyword>
<dbReference type="GO" id="GO:0010333">
    <property type="term" value="F:terpene synthase activity"/>
    <property type="evidence" value="ECO:0007669"/>
    <property type="project" value="InterPro"/>
</dbReference>
<dbReference type="OMA" id="ILEARWW"/>
<feature type="domain" description="Terpene synthase N-terminal" evidence="3">
    <location>
        <begin position="43"/>
        <end position="141"/>
    </location>
</feature>
<evidence type="ECO:0000256" key="2">
    <source>
        <dbReference type="ARBA" id="ARBA00022842"/>
    </source>
</evidence>
<reference evidence="5 6" key="1">
    <citation type="journal article" date="2013" name="Front. Plant Sci.">
        <title>The Reference Genome of the Halophytic Plant Eutrema salsugineum.</title>
        <authorList>
            <person name="Yang R."/>
            <person name="Jarvis D.E."/>
            <person name="Chen H."/>
            <person name="Beilstein M.A."/>
            <person name="Grimwood J."/>
            <person name="Jenkins J."/>
            <person name="Shu S."/>
            <person name="Prochnik S."/>
            <person name="Xin M."/>
            <person name="Ma C."/>
            <person name="Schmutz J."/>
            <person name="Wing R.A."/>
            <person name="Mitchell-Olds T."/>
            <person name="Schumaker K.S."/>
            <person name="Wang X."/>
        </authorList>
    </citation>
    <scope>NUCLEOTIDE SEQUENCE [LARGE SCALE GENOMIC DNA]</scope>
</reference>
<gene>
    <name evidence="5" type="ORF">EUTSA_v10027480mg</name>
</gene>
<feature type="non-terminal residue" evidence="5">
    <location>
        <position position="359"/>
    </location>
</feature>
<dbReference type="STRING" id="72664.V4MGS3"/>
<dbReference type="InterPro" id="IPR008949">
    <property type="entry name" value="Isoprenoid_synthase_dom_sf"/>
</dbReference>
<dbReference type="InterPro" id="IPR008930">
    <property type="entry name" value="Terpenoid_cyclase/PrenylTrfase"/>
</dbReference>
<evidence type="ECO:0008006" key="7">
    <source>
        <dbReference type="Google" id="ProtNLM"/>
    </source>
</evidence>
<dbReference type="Gene3D" id="1.10.600.10">
    <property type="entry name" value="Farnesyl Diphosphate Synthase"/>
    <property type="match status" value="2"/>
</dbReference>
<dbReference type="GO" id="GO:0016114">
    <property type="term" value="P:terpenoid biosynthetic process"/>
    <property type="evidence" value="ECO:0007669"/>
    <property type="project" value="InterPro"/>
</dbReference>
<proteinExistence type="predicted"/>
<evidence type="ECO:0000259" key="4">
    <source>
        <dbReference type="Pfam" id="PF03936"/>
    </source>
</evidence>
<dbReference type="EMBL" id="KI517384">
    <property type="protein sequence ID" value="ESQ55764.1"/>
    <property type="molecule type" value="Genomic_DNA"/>
</dbReference>
<dbReference type="KEGG" id="eus:EUTSA_v10027480mg"/>
<dbReference type="SUPFAM" id="SSF48576">
    <property type="entry name" value="Terpenoid synthases"/>
    <property type="match status" value="1"/>
</dbReference>
<feature type="non-terminal residue" evidence="5">
    <location>
        <position position="1"/>
    </location>
</feature>
<dbReference type="Pfam" id="PF01397">
    <property type="entry name" value="Terpene_synth"/>
    <property type="match status" value="1"/>
</dbReference>
<dbReference type="InterPro" id="IPR005630">
    <property type="entry name" value="Terpene_synthase_metal-bd"/>
</dbReference>
<dbReference type="SUPFAM" id="SSF48239">
    <property type="entry name" value="Terpenoid cyclases/Protein prenyltransferases"/>
    <property type="match status" value="1"/>
</dbReference>